<dbReference type="PROSITE" id="PS51101">
    <property type="entry name" value="PTS_EIIB_TYPE_4"/>
    <property type="match status" value="1"/>
</dbReference>
<evidence type="ECO:0000256" key="17">
    <source>
        <dbReference type="ARBA" id="ARBA00030229"/>
    </source>
</evidence>
<evidence type="ECO:0000256" key="6">
    <source>
        <dbReference type="ARBA" id="ARBA00021685"/>
    </source>
</evidence>
<dbReference type="CDD" id="cd00006">
    <property type="entry name" value="PTS_IIA_man"/>
    <property type="match status" value="1"/>
</dbReference>
<feature type="domain" description="PTS EIIA type-4" evidence="19">
    <location>
        <begin position="1"/>
        <end position="125"/>
    </location>
</feature>
<dbReference type="InterPro" id="IPR004701">
    <property type="entry name" value="PTS_EIIA_man-typ"/>
</dbReference>
<evidence type="ECO:0000256" key="18">
    <source>
        <dbReference type="ARBA" id="ARBA00032197"/>
    </source>
</evidence>
<dbReference type="Gene3D" id="3.40.35.10">
    <property type="entry name" value="Phosphotransferase system, sorbose subfamily IIB component"/>
    <property type="match status" value="1"/>
</dbReference>
<keyword evidence="13" id="KW-0598">Phosphotransferase system</keyword>
<evidence type="ECO:0000259" key="19">
    <source>
        <dbReference type="PROSITE" id="PS51096"/>
    </source>
</evidence>
<gene>
    <name evidence="21" type="ORF">K8P03_04860</name>
</gene>
<dbReference type="InterPro" id="IPR051471">
    <property type="entry name" value="Bacterial_PTS_sugar_comp"/>
</dbReference>
<comment type="subcellular location">
    <subcellularLocation>
        <location evidence="2">Cell membrane</location>
    </subcellularLocation>
    <subcellularLocation>
        <location evidence="3">Cytoplasm</location>
    </subcellularLocation>
</comment>
<evidence type="ECO:0000256" key="12">
    <source>
        <dbReference type="ARBA" id="ARBA00022679"/>
    </source>
</evidence>
<dbReference type="RefSeq" id="WP_223418878.1">
    <property type="nucleotide sequence ID" value="NZ_JAIPME010000002.1"/>
</dbReference>
<evidence type="ECO:0000256" key="1">
    <source>
        <dbReference type="ARBA" id="ARBA00000514"/>
    </source>
</evidence>
<dbReference type="SUPFAM" id="SSF52728">
    <property type="entry name" value="PTS IIb component"/>
    <property type="match status" value="1"/>
</dbReference>
<protein>
    <recommendedName>
        <fullName evidence="6">PTS system mannose-specific EIIAB component</fullName>
        <ecNumber evidence="5">2.7.1.191</ecNumber>
    </recommendedName>
    <alternativeName>
        <fullName evidence="18">EIIAB-Man</fullName>
    </alternativeName>
    <alternativeName>
        <fullName evidence="17">EIII-Man</fullName>
    </alternativeName>
</protein>
<comment type="function">
    <text evidence="16">The phosphoenolpyruvate-dependent sugar phosphotransferase system (sugar PTS), a major carbohydrate active transport system, catalyzes the phosphorylation of incoming sugar substrates concomitantly with their translocation across the cell membrane. The enzyme II ManXYZ PTS system is involved in mannose transport.</text>
</comment>
<dbReference type="InterPro" id="IPR036667">
    <property type="entry name" value="PTS_IIB_sorbose-sp_sf"/>
</dbReference>
<proteinExistence type="predicted"/>
<evidence type="ECO:0000256" key="4">
    <source>
        <dbReference type="ARBA" id="ARBA00011738"/>
    </source>
</evidence>
<comment type="catalytic activity">
    <reaction evidence="1">
        <text>D-mannose(out) + N(pros)-phospho-L-histidyl-[protein] = D-mannose 6-phosphate(in) + L-histidyl-[protein]</text>
        <dbReference type="Rhea" id="RHEA:49232"/>
        <dbReference type="Rhea" id="RHEA-COMP:9745"/>
        <dbReference type="Rhea" id="RHEA-COMP:9746"/>
        <dbReference type="ChEBI" id="CHEBI:4208"/>
        <dbReference type="ChEBI" id="CHEBI:29979"/>
        <dbReference type="ChEBI" id="CHEBI:58735"/>
        <dbReference type="ChEBI" id="CHEBI:64837"/>
        <dbReference type="EC" id="2.7.1.191"/>
    </reaction>
</comment>
<evidence type="ECO:0000256" key="11">
    <source>
        <dbReference type="ARBA" id="ARBA00022597"/>
    </source>
</evidence>
<dbReference type="Pfam" id="PF03610">
    <property type="entry name" value="EIIA-man"/>
    <property type="match status" value="1"/>
</dbReference>
<evidence type="ECO:0000256" key="2">
    <source>
        <dbReference type="ARBA" id="ARBA00004236"/>
    </source>
</evidence>
<evidence type="ECO:0000256" key="14">
    <source>
        <dbReference type="ARBA" id="ARBA00022777"/>
    </source>
</evidence>
<evidence type="ECO:0000256" key="16">
    <source>
        <dbReference type="ARBA" id="ARBA00023757"/>
    </source>
</evidence>
<evidence type="ECO:0000313" key="22">
    <source>
        <dbReference type="Proteomes" id="UP000734271"/>
    </source>
</evidence>
<comment type="caution">
    <text evidence="21">The sequence shown here is derived from an EMBL/GenBank/DDBJ whole genome shotgun (WGS) entry which is preliminary data.</text>
</comment>
<keyword evidence="10" id="KW-0597">Phosphoprotein</keyword>
<evidence type="ECO:0000256" key="8">
    <source>
        <dbReference type="ARBA" id="ARBA00022475"/>
    </source>
</evidence>
<comment type="subunit">
    <text evidence="4">Homodimer.</text>
</comment>
<accession>A0ABS7SYL7</accession>
<organism evidence="21 22">
    <name type="scientific">Anaerococcus murdochii</name>
    <dbReference type="NCBI Taxonomy" id="411577"/>
    <lineage>
        <taxon>Bacteria</taxon>
        <taxon>Bacillati</taxon>
        <taxon>Bacillota</taxon>
        <taxon>Tissierellia</taxon>
        <taxon>Tissierellales</taxon>
        <taxon>Peptoniphilaceae</taxon>
        <taxon>Anaerococcus</taxon>
    </lineage>
</organism>
<dbReference type="InterPro" id="IPR036662">
    <property type="entry name" value="PTS_EIIA_man-typ_sf"/>
</dbReference>
<evidence type="ECO:0000256" key="3">
    <source>
        <dbReference type="ARBA" id="ARBA00004496"/>
    </source>
</evidence>
<evidence type="ECO:0000256" key="13">
    <source>
        <dbReference type="ARBA" id="ARBA00022683"/>
    </source>
</evidence>
<keyword evidence="22" id="KW-1185">Reference proteome</keyword>
<sequence>MIGIILASHGDFAKGIKESSEMIFGSQENLETVMLKPSMGPEEYRNNLKKAMDKVGSGDILFLADLWGGTPFNQCMTLYEEDKDRIAVVAGVNLPMLIQALSERMTSESAHDLAKIIIDTAREGAKGVPEFVNPPDKATLLKELEENTIGCQIPTGTVLGDGRIDIVLARVDTRLLHGQVATNWTKFVNPDRIIVVCDKVCKDELRSRMIKEAAPPGVKAHVIPLKKMIQVQDDPRFGSTKALLLFEEPQSVLKFMELGGRLDKVNLGSMAHSKGKVVATNAIALDKDDVETLEKIKDMGVEFDIRKVPADSPESFDRMIEKAKRELKIS</sequence>
<keyword evidence="9" id="KW-0963">Cytoplasm</keyword>
<keyword evidence="14" id="KW-0418">Kinase</keyword>
<dbReference type="CDD" id="cd00001">
    <property type="entry name" value="PTS_IIB_man"/>
    <property type="match status" value="1"/>
</dbReference>
<evidence type="ECO:0000313" key="21">
    <source>
        <dbReference type="EMBL" id="MBZ2386628.1"/>
    </source>
</evidence>
<reference evidence="21 22" key="1">
    <citation type="submission" date="2021-08" db="EMBL/GenBank/DDBJ databases">
        <title>FDA dAtabase for Regulatory Grade micrObial Sequences (FDA-ARGOS): Supporting development and validation of Infectious Disease Dx tests.</title>
        <authorList>
            <person name="Sproer C."/>
            <person name="Gronow S."/>
            <person name="Severitt S."/>
            <person name="Schroder I."/>
            <person name="Tallon L."/>
            <person name="Sadzewicz L."/>
            <person name="Zhao X."/>
            <person name="Boylan J."/>
            <person name="Ott S."/>
            <person name="Bowen H."/>
            <person name="Vavikolanu K."/>
            <person name="Hazen T."/>
            <person name="Aluvathingal J."/>
            <person name="Nadendla S."/>
            <person name="Lowell S."/>
            <person name="Myers T."/>
            <person name="Yan Y."/>
            <person name="Sichtig H."/>
        </authorList>
    </citation>
    <scope>NUCLEOTIDE SEQUENCE [LARGE SCALE GENOMIC DNA]</scope>
    <source>
        <strain evidence="21 22">FDAARGOS_1460</strain>
    </source>
</reference>
<dbReference type="Proteomes" id="UP000734271">
    <property type="component" value="Unassembled WGS sequence"/>
</dbReference>
<dbReference type="PANTHER" id="PTHR33799">
    <property type="entry name" value="PTS PERMEASE-RELATED-RELATED"/>
    <property type="match status" value="1"/>
</dbReference>
<name>A0ABS7SYL7_9FIRM</name>
<keyword evidence="15" id="KW-0472">Membrane</keyword>
<evidence type="ECO:0000259" key="20">
    <source>
        <dbReference type="PROSITE" id="PS51101"/>
    </source>
</evidence>
<keyword evidence="8" id="KW-1003">Cell membrane</keyword>
<evidence type="ECO:0000256" key="10">
    <source>
        <dbReference type="ARBA" id="ARBA00022553"/>
    </source>
</evidence>
<dbReference type="EMBL" id="JAIPME010000002">
    <property type="protein sequence ID" value="MBZ2386628.1"/>
    <property type="molecule type" value="Genomic_DNA"/>
</dbReference>
<keyword evidence="11 21" id="KW-0762">Sugar transport</keyword>
<dbReference type="Gene3D" id="3.40.50.510">
    <property type="entry name" value="Phosphotransferase system, mannose-type IIA component"/>
    <property type="match status" value="1"/>
</dbReference>
<evidence type="ECO:0000256" key="5">
    <source>
        <dbReference type="ARBA" id="ARBA00011929"/>
    </source>
</evidence>
<dbReference type="InterPro" id="IPR004720">
    <property type="entry name" value="PTS_IIB_sorbose-sp"/>
</dbReference>
<dbReference type="SUPFAM" id="SSF53062">
    <property type="entry name" value="PTS system fructose IIA component-like"/>
    <property type="match status" value="1"/>
</dbReference>
<keyword evidence="7" id="KW-0813">Transport</keyword>
<evidence type="ECO:0000256" key="9">
    <source>
        <dbReference type="ARBA" id="ARBA00022490"/>
    </source>
</evidence>
<evidence type="ECO:0000256" key="7">
    <source>
        <dbReference type="ARBA" id="ARBA00022448"/>
    </source>
</evidence>
<dbReference type="InterPro" id="IPR033887">
    <property type="entry name" value="PTS_IIA_man"/>
</dbReference>
<dbReference type="PROSITE" id="PS51096">
    <property type="entry name" value="PTS_EIIA_TYPE_4"/>
    <property type="match status" value="1"/>
</dbReference>
<feature type="domain" description="PTS EIIB type-4" evidence="20">
    <location>
        <begin position="162"/>
        <end position="327"/>
    </location>
</feature>
<dbReference type="PANTHER" id="PTHR33799:SF1">
    <property type="entry name" value="PTS SYSTEM MANNOSE-SPECIFIC EIIAB COMPONENT-RELATED"/>
    <property type="match status" value="1"/>
</dbReference>
<dbReference type="Pfam" id="PF03830">
    <property type="entry name" value="PTSIIB_sorb"/>
    <property type="match status" value="1"/>
</dbReference>
<evidence type="ECO:0000256" key="15">
    <source>
        <dbReference type="ARBA" id="ARBA00023136"/>
    </source>
</evidence>
<dbReference type="EC" id="2.7.1.191" evidence="5"/>
<keyword evidence="12" id="KW-0808">Transferase</keyword>